<feature type="transmembrane region" description="Helical" evidence="1">
    <location>
        <begin position="135"/>
        <end position="154"/>
    </location>
</feature>
<dbReference type="AlphaFoldDB" id="A0A3P6PEB8"/>
<keyword evidence="1" id="KW-0812">Transmembrane</keyword>
<dbReference type="OrthoDB" id="5792484at2759"/>
<keyword evidence="3" id="KW-1185">Reference proteome</keyword>
<protein>
    <submittedName>
        <fullName evidence="2">Uncharacterized protein</fullName>
    </submittedName>
</protein>
<keyword evidence="1" id="KW-0472">Membrane</keyword>
<evidence type="ECO:0000256" key="1">
    <source>
        <dbReference type="SAM" id="Phobius"/>
    </source>
</evidence>
<keyword evidence="1" id="KW-1133">Transmembrane helix</keyword>
<evidence type="ECO:0000313" key="3">
    <source>
        <dbReference type="Proteomes" id="UP000267096"/>
    </source>
</evidence>
<sequence length="242" mass="28499">MQIAYAYFLVYAPRADRSVFFGRFISALMILTSHLFTTYRLYETNARGVRLNHQVVFKYLLLSGYNEEIDAMCQRTRRWVETRDTRSTDNLLFFDSAFIASNAFLHFAFPHQILKTTIKSEYALDAVHLMLARQYGAYLIAFAFVSVLAVHFTLKNQRIYVLSRIIMQMSMVVLNVLGHWSDSVYHTQHIIPFMISAFYITFLISLFYRLQRIDDRAWNGEKITITRRMKSPSMEGRHEKKV</sequence>
<feature type="transmembrane region" description="Helical" evidence="1">
    <location>
        <begin position="190"/>
        <end position="208"/>
    </location>
</feature>
<gene>
    <name evidence="2" type="ORF">ASIM_LOCUS1605</name>
</gene>
<feature type="transmembrane region" description="Helical" evidence="1">
    <location>
        <begin position="20"/>
        <end position="42"/>
    </location>
</feature>
<organism evidence="2 3">
    <name type="scientific">Anisakis simplex</name>
    <name type="common">Herring worm</name>
    <dbReference type="NCBI Taxonomy" id="6269"/>
    <lineage>
        <taxon>Eukaryota</taxon>
        <taxon>Metazoa</taxon>
        <taxon>Ecdysozoa</taxon>
        <taxon>Nematoda</taxon>
        <taxon>Chromadorea</taxon>
        <taxon>Rhabditida</taxon>
        <taxon>Spirurina</taxon>
        <taxon>Ascaridomorpha</taxon>
        <taxon>Ascaridoidea</taxon>
        <taxon>Anisakidae</taxon>
        <taxon>Anisakis</taxon>
        <taxon>Anisakis simplex complex</taxon>
    </lineage>
</organism>
<dbReference type="EMBL" id="UYRR01001796">
    <property type="protein sequence ID" value="VDK18955.1"/>
    <property type="molecule type" value="Genomic_DNA"/>
</dbReference>
<name>A0A3P6PEB8_ANISI</name>
<evidence type="ECO:0000313" key="2">
    <source>
        <dbReference type="EMBL" id="VDK18955.1"/>
    </source>
</evidence>
<dbReference type="Proteomes" id="UP000267096">
    <property type="component" value="Unassembled WGS sequence"/>
</dbReference>
<reference evidence="2 3" key="1">
    <citation type="submission" date="2018-11" db="EMBL/GenBank/DDBJ databases">
        <authorList>
            <consortium name="Pathogen Informatics"/>
        </authorList>
    </citation>
    <scope>NUCLEOTIDE SEQUENCE [LARGE SCALE GENOMIC DNA]</scope>
</reference>
<accession>A0A3P6PEB8</accession>
<proteinExistence type="predicted"/>
<feature type="transmembrane region" description="Helical" evidence="1">
    <location>
        <begin position="91"/>
        <end position="109"/>
    </location>
</feature>
<feature type="transmembrane region" description="Helical" evidence="1">
    <location>
        <begin position="161"/>
        <end position="178"/>
    </location>
</feature>